<dbReference type="EMBL" id="CARXXK010000003">
    <property type="protein sequence ID" value="CAI6362501.1"/>
    <property type="molecule type" value="Genomic_DNA"/>
</dbReference>
<protein>
    <submittedName>
        <fullName evidence="2">Uncharacterized protein</fullName>
    </submittedName>
</protein>
<feature type="region of interest" description="Disordered" evidence="1">
    <location>
        <begin position="59"/>
        <end position="131"/>
    </location>
</feature>
<proteinExistence type="predicted"/>
<accession>A0AAV0X468</accession>
<evidence type="ECO:0000256" key="1">
    <source>
        <dbReference type="SAM" id="MobiDB-lite"/>
    </source>
</evidence>
<feature type="compositionally biased region" description="Basic and acidic residues" evidence="1">
    <location>
        <begin position="64"/>
        <end position="78"/>
    </location>
</feature>
<feature type="compositionally biased region" description="Basic and acidic residues" evidence="1">
    <location>
        <begin position="122"/>
        <end position="131"/>
    </location>
</feature>
<gene>
    <name evidence="2" type="ORF">MEUPH1_LOCUS17564</name>
</gene>
<reference evidence="2 3" key="1">
    <citation type="submission" date="2023-01" db="EMBL/GenBank/DDBJ databases">
        <authorList>
            <person name="Whitehead M."/>
        </authorList>
    </citation>
    <scope>NUCLEOTIDE SEQUENCE [LARGE SCALE GENOMIC DNA]</scope>
</reference>
<feature type="compositionally biased region" description="Low complexity" evidence="1">
    <location>
        <begin position="79"/>
        <end position="96"/>
    </location>
</feature>
<dbReference type="AlphaFoldDB" id="A0AAV0X468"/>
<organism evidence="2 3">
    <name type="scientific">Macrosiphum euphorbiae</name>
    <name type="common">potato aphid</name>
    <dbReference type="NCBI Taxonomy" id="13131"/>
    <lineage>
        <taxon>Eukaryota</taxon>
        <taxon>Metazoa</taxon>
        <taxon>Ecdysozoa</taxon>
        <taxon>Arthropoda</taxon>
        <taxon>Hexapoda</taxon>
        <taxon>Insecta</taxon>
        <taxon>Pterygota</taxon>
        <taxon>Neoptera</taxon>
        <taxon>Paraneoptera</taxon>
        <taxon>Hemiptera</taxon>
        <taxon>Sternorrhyncha</taxon>
        <taxon>Aphidomorpha</taxon>
        <taxon>Aphidoidea</taxon>
        <taxon>Aphididae</taxon>
        <taxon>Macrosiphini</taxon>
        <taxon>Macrosiphum</taxon>
    </lineage>
</organism>
<dbReference type="Proteomes" id="UP001160148">
    <property type="component" value="Unassembled WGS sequence"/>
</dbReference>
<sequence>MDCAGSARYLLAVATIAMAISLGCAAPIFGLTLSSPRNTSDSAPTSLLSKLQLPLPKISSIFNTKKDQSPQTSPDDKQQYSQQPPKQQPQQISPKPTVVEQPGGKDPYQSLANASVTTSPRPKLETTTHDRTVIEVPLKDCGAGKKYNRRRQCVDINTNPEDE</sequence>
<name>A0AAV0X468_9HEMI</name>
<keyword evidence="3" id="KW-1185">Reference proteome</keyword>
<evidence type="ECO:0000313" key="2">
    <source>
        <dbReference type="EMBL" id="CAI6362501.1"/>
    </source>
</evidence>
<feature type="compositionally biased region" description="Polar residues" evidence="1">
    <location>
        <begin position="110"/>
        <end position="120"/>
    </location>
</feature>
<comment type="caution">
    <text evidence="2">The sequence shown here is derived from an EMBL/GenBank/DDBJ whole genome shotgun (WGS) entry which is preliminary data.</text>
</comment>
<evidence type="ECO:0000313" key="3">
    <source>
        <dbReference type="Proteomes" id="UP001160148"/>
    </source>
</evidence>